<accession>A0AAD6HEY9</accession>
<dbReference type="Proteomes" id="UP001215712">
    <property type="component" value="Unassembled WGS sequence"/>
</dbReference>
<evidence type="ECO:0000313" key="1">
    <source>
        <dbReference type="EMBL" id="KAJ5710206.1"/>
    </source>
</evidence>
<name>A0AAD6HEY9_9EURO</name>
<keyword evidence="2" id="KW-1185">Reference proteome</keyword>
<organism evidence="1 2">
    <name type="scientific">Penicillium malachiteum</name>
    <dbReference type="NCBI Taxonomy" id="1324776"/>
    <lineage>
        <taxon>Eukaryota</taxon>
        <taxon>Fungi</taxon>
        <taxon>Dikarya</taxon>
        <taxon>Ascomycota</taxon>
        <taxon>Pezizomycotina</taxon>
        <taxon>Eurotiomycetes</taxon>
        <taxon>Eurotiomycetidae</taxon>
        <taxon>Eurotiales</taxon>
        <taxon>Aspergillaceae</taxon>
        <taxon>Penicillium</taxon>
    </lineage>
</organism>
<dbReference type="AlphaFoldDB" id="A0AAD6HEY9"/>
<dbReference type="EMBL" id="JAQJAN010000017">
    <property type="protein sequence ID" value="KAJ5710206.1"/>
    <property type="molecule type" value="Genomic_DNA"/>
</dbReference>
<sequence>MVATKIVDGQVRERRIRRPKNAALTDSLDIIPVPDDESIFDDEWRERRYRAPAGDLVMDFRMKKAMVNITTLAVEDLVKRRGAVISDSWMEEFRSLVTPSFVVLELAGFVMKKLMLPTRFGPARWSPSVPS</sequence>
<gene>
    <name evidence="1" type="ORF">N7493_009798</name>
</gene>
<protein>
    <submittedName>
        <fullName evidence="1">Uncharacterized protein</fullName>
    </submittedName>
</protein>
<evidence type="ECO:0000313" key="2">
    <source>
        <dbReference type="Proteomes" id="UP001215712"/>
    </source>
</evidence>
<proteinExistence type="predicted"/>
<reference evidence="1" key="2">
    <citation type="submission" date="2023-01" db="EMBL/GenBank/DDBJ databases">
        <authorList>
            <person name="Petersen C."/>
        </authorList>
    </citation>
    <scope>NUCLEOTIDE SEQUENCE</scope>
    <source>
        <strain evidence="1">IBT 17514</strain>
    </source>
</reference>
<reference evidence="1" key="1">
    <citation type="journal article" date="2023" name="IMA Fungus">
        <title>Comparative genomic study of the Penicillium genus elucidates a diverse pangenome and 15 lateral gene transfer events.</title>
        <authorList>
            <person name="Petersen C."/>
            <person name="Sorensen T."/>
            <person name="Nielsen M.R."/>
            <person name="Sondergaard T.E."/>
            <person name="Sorensen J.L."/>
            <person name="Fitzpatrick D.A."/>
            <person name="Frisvad J.C."/>
            <person name="Nielsen K.L."/>
        </authorList>
    </citation>
    <scope>NUCLEOTIDE SEQUENCE</scope>
    <source>
        <strain evidence="1">IBT 17514</strain>
    </source>
</reference>
<comment type="caution">
    <text evidence="1">The sequence shown here is derived from an EMBL/GenBank/DDBJ whole genome shotgun (WGS) entry which is preliminary data.</text>
</comment>